<accession>A0ABS1FML8</accession>
<evidence type="ECO:0000313" key="4">
    <source>
        <dbReference type="Proteomes" id="UP000650005"/>
    </source>
</evidence>
<protein>
    <submittedName>
        <fullName evidence="3">DUF4307 domain-containing protein</fullName>
    </submittedName>
</protein>
<reference evidence="3" key="1">
    <citation type="submission" date="2021-01" db="EMBL/GenBank/DDBJ databases">
        <title>Characterization of Corynebacterium spp. from penguins.</title>
        <authorList>
            <person name="Svec P."/>
        </authorList>
    </citation>
    <scope>NUCLEOTIDE SEQUENCE</scope>
    <source>
        <strain evidence="3">CCM 8835</strain>
    </source>
</reference>
<dbReference type="EMBL" id="JAENIP010000014">
    <property type="protein sequence ID" value="MBK1844674.1"/>
    <property type="molecule type" value="Genomic_DNA"/>
</dbReference>
<keyword evidence="2" id="KW-0812">Transmembrane</keyword>
<feature type="region of interest" description="Disordered" evidence="1">
    <location>
        <begin position="1"/>
        <end position="37"/>
    </location>
</feature>
<gene>
    <name evidence="3" type="ORF">JIM95_08815</name>
</gene>
<feature type="transmembrane region" description="Helical" evidence="2">
    <location>
        <begin position="58"/>
        <end position="78"/>
    </location>
</feature>
<organism evidence="3 4">
    <name type="scientific">Corynebacterium antarcticum</name>
    <dbReference type="NCBI Taxonomy" id="2800405"/>
    <lineage>
        <taxon>Bacteria</taxon>
        <taxon>Bacillati</taxon>
        <taxon>Actinomycetota</taxon>
        <taxon>Actinomycetes</taxon>
        <taxon>Mycobacteriales</taxon>
        <taxon>Corynebacteriaceae</taxon>
        <taxon>Corynebacterium</taxon>
    </lineage>
</organism>
<evidence type="ECO:0000313" key="3">
    <source>
        <dbReference type="EMBL" id="MBK1844674.1"/>
    </source>
</evidence>
<proteinExistence type="predicted"/>
<name>A0ABS1FML8_9CORY</name>
<dbReference type="Proteomes" id="UP000650005">
    <property type="component" value="Unassembled WGS sequence"/>
</dbReference>
<evidence type="ECO:0000256" key="1">
    <source>
        <dbReference type="SAM" id="MobiDB-lite"/>
    </source>
</evidence>
<keyword evidence="4" id="KW-1185">Reference proteome</keyword>
<keyword evidence="2" id="KW-0472">Membrane</keyword>
<dbReference type="RefSeq" id="WP_200259822.1">
    <property type="nucleotide sequence ID" value="NZ_JAPMKW010000003.1"/>
</dbReference>
<dbReference type="InterPro" id="IPR025443">
    <property type="entry name" value="DUF4307"/>
</dbReference>
<evidence type="ECO:0000256" key="2">
    <source>
        <dbReference type="SAM" id="Phobius"/>
    </source>
</evidence>
<keyword evidence="2" id="KW-1133">Transmembrane helix</keyword>
<comment type="caution">
    <text evidence="3">The sequence shown here is derived from an EMBL/GenBank/DDBJ whole genome shotgun (WGS) entry which is preliminary data.</text>
</comment>
<dbReference type="Pfam" id="PF14155">
    <property type="entry name" value="DUF4307"/>
    <property type="match status" value="1"/>
</dbReference>
<sequence length="180" mass="19957">MESVHPDGLHRFRSRPEPDARTDRKAATVEKPSPRQQLPADRYAVTADGSRGNLSGRLIAIGSVLFLIAAVVVTVQYFQKTSAATVNATTSGFERADDESTLRMFVDVTRKNTDTESYCIIQALDYDKIEVGRREFLIPPGGDRTERYTVEIPTRGLPVAGKVYGCHEKVPAYLTEAEPR</sequence>
<feature type="compositionally biased region" description="Basic and acidic residues" evidence="1">
    <location>
        <begin position="1"/>
        <end position="28"/>
    </location>
</feature>